<evidence type="ECO:0000256" key="5">
    <source>
        <dbReference type="ARBA" id="ARBA00022847"/>
    </source>
</evidence>
<feature type="region of interest" description="Disordered" evidence="9">
    <location>
        <begin position="525"/>
        <end position="582"/>
    </location>
</feature>
<feature type="transmembrane region" description="Helical" evidence="10">
    <location>
        <begin position="141"/>
        <end position="160"/>
    </location>
</feature>
<feature type="transmembrane region" description="Helical" evidence="10">
    <location>
        <begin position="284"/>
        <end position="302"/>
    </location>
</feature>
<keyword evidence="8" id="KW-0479">Metal-binding</keyword>
<feature type="transmembrane region" description="Helical" evidence="10">
    <location>
        <begin position="388"/>
        <end position="409"/>
    </location>
</feature>
<dbReference type="GO" id="GO:0015375">
    <property type="term" value="F:glycine:sodium symporter activity"/>
    <property type="evidence" value="ECO:0007669"/>
    <property type="project" value="TreeGrafter"/>
</dbReference>
<proteinExistence type="inferred from homology"/>
<feature type="binding site" evidence="8">
    <location>
        <position position="305"/>
    </location>
    <ligand>
        <name>Na(+)</name>
        <dbReference type="ChEBI" id="CHEBI:29101"/>
        <label>1</label>
    </ligand>
</feature>
<evidence type="ECO:0000256" key="1">
    <source>
        <dbReference type="ARBA" id="ARBA00004141"/>
    </source>
</evidence>
<feature type="binding site" evidence="8">
    <location>
        <position position="225"/>
    </location>
    <ligand>
        <name>Na(+)</name>
        <dbReference type="ChEBI" id="CHEBI:29101"/>
        <label>1</label>
    </ligand>
</feature>
<dbReference type="InterPro" id="IPR000175">
    <property type="entry name" value="Na/ntran_symport"/>
</dbReference>
<feature type="compositionally biased region" description="Low complexity" evidence="9">
    <location>
        <begin position="528"/>
        <end position="540"/>
    </location>
</feature>
<comment type="caution">
    <text evidence="11">The sequence shown here is derived from an EMBL/GenBank/DDBJ whole genome shotgun (WGS) entry which is preliminary data.</text>
</comment>
<dbReference type="PANTHER" id="PTHR11616">
    <property type="entry name" value="SODIUM/CHLORIDE DEPENDENT TRANSPORTER"/>
    <property type="match status" value="1"/>
</dbReference>
<feature type="compositionally biased region" description="Polar residues" evidence="9">
    <location>
        <begin position="541"/>
        <end position="565"/>
    </location>
</feature>
<feature type="transmembrane region" description="Helical" evidence="10">
    <location>
        <begin position="421"/>
        <end position="442"/>
    </location>
</feature>
<evidence type="ECO:0000256" key="6">
    <source>
        <dbReference type="ARBA" id="ARBA00022989"/>
    </source>
</evidence>
<feature type="transmembrane region" description="Helical" evidence="10">
    <location>
        <begin position="12"/>
        <end position="41"/>
    </location>
</feature>
<evidence type="ECO:0000313" key="12">
    <source>
        <dbReference type="Proteomes" id="UP000792457"/>
    </source>
</evidence>
<evidence type="ECO:0000256" key="2">
    <source>
        <dbReference type="ARBA" id="ARBA00006459"/>
    </source>
</evidence>
<dbReference type="AlphaFoldDB" id="A0A8K0P462"/>
<evidence type="ECO:0000256" key="3">
    <source>
        <dbReference type="ARBA" id="ARBA00022448"/>
    </source>
</evidence>
<evidence type="ECO:0000256" key="9">
    <source>
        <dbReference type="SAM" id="MobiDB-lite"/>
    </source>
</evidence>
<feature type="transmembrane region" description="Helical" evidence="10">
    <location>
        <begin position="71"/>
        <end position="94"/>
    </location>
</feature>
<dbReference type="InterPro" id="IPR037272">
    <property type="entry name" value="SNS_sf"/>
</dbReference>
<dbReference type="PROSITE" id="PS50267">
    <property type="entry name" value="NA_NEUROTRAN_SYMP_3"/>
    <property type="match status" value="1"/>
</dbReference>
<keyword evidence="4 10" id="KW-0812">Transmembrane</keyword>
<comment type="similarity">
    <text evidence="2">Belongs to the sodium:neurotransmitter symporter (SNF) (TC 2.A.22) family.</text>
</comment>
<keyword evidence="3" id="KW-0813">Transport</keyword>
<keyword evidence="7 10" id="KW-0472">Membrane</keyword>
<feature type="binding site" evidence="8">
    <location>
        <position position="257"/>
    </location>
    <ligand>
        <name>Na(+)</name>
        <dbReference type="ChEBI" id="CHEBI:29101"/>
        <label>1</label>
    </ligand>
</feature>
<feature type="binding site" evidence="8">
    <location>
        <position position="301"/>
    </location>
    <ligand>
        <name>Na(+)</name>
        <dbReference type="ChEBI" id="CHEBI:29101"/>
        <label>1</label>
    </ligand>
</feature>
<keyword evidence="12" id="KW-1185">Reference proteome</keyword>
<keyword evidence="5" id="KW-0769">Symport</keyword>
<feature type="transmembrane region" description="Helical" evidence="10">
    <location>
        <begin position="345"/>
        <end position="367"/>
    </location>
</feature>
<feature type="transmembrane region" description="Helical" evidence="10">
    <location>
        <begin position="246"/>
        <end position="272"/>
    </location>
</feature>
<dbReference type="OrthoDB" id="6581954at2759"/>
<evidence type="ECO:0000256" key="8">
    <source>
        <dbReference type="PIRSR" id="PIRSR600175-1"/>
    </source>
</evidence>
<dbReference type="GO" id="GO:0046872">
    <property type="term" value="F:metal ion binding"/>
    <property type="evidence" value="ECO:0007669"/>
    <property type="project" value="UniProtKB-KW"/>
</dbReference>
<evidence type="ECO:0000256" key="7">
    <source>
        <dbReference type="ARBA" id="ARBA00023136"/>
    </source>
</evidence>
<protein>
    <submittedName>
        <fullName evidence="11">Uncharacterized protein</fullName>
    </submittedName>
</protein>
<reference evidence="11" key="2">
    <citation type="submission" date="2017-10" db="EMBL/GenBank/DDBJ databases">
        <title>Ladona fulva Genome sequencing and assembly.</title>
        <authorList>
            <person name="Murali S."/>
            <person name="Richards S."/>
            <person name="Bandaranaike D."/>
            <person name="Bellair M."/>
            <person name="Blankenburg K."/>
            <person name="Chao H."/>
            <person name="Dinh H."/>
            <person name="Doddapaneni H."/>
            <person name="Dugan-Rocha S."/>
            <person name="Elkadiri S."/>
            <person name="Gnanaolivu R."/>
            <person name="Hernandez B."/>
            <person name="Skinner E."/>
            <person name="Javaid M."/>
            <person name="Lee S."/>
            <person name="Li M."/>
            <person name="Ming W."/>
            <person name="Munidasa M."/>
            <person name="Muniz J."/>
            <person name="Nguyen L."/>
            <person name="Hughes D."/>
            <person name="Osuji N."/>
            <person name="Pu L.-L."/>
            <person name="Puazo M."/>
            <person name="Qu C."/>
            <person name="Quiroz J."/>
            <person name="Raj R."/>
            <person name="Weissenberger G."/>
            <person name="Xin Y."/>
            <person name="Zou X."/>
            <person name="Han Y."/>
            <person name="Worley K."/>
            <person name="Muzny D."/>
            <person name="Gibbs R."/>
        </authorList>
    </citation>
    <scope>NUCLEOTIDE SEQUENCE</scope>
    <source>
        <strain evidence="11">Sampled in the wild</strain>
    </source>
</reference>
<feature type="transmembrane region" description="Helical" evidence="10">
    <location>
        <begin position="214"/>
        <end position="234"/>
    </location>
</feature>
<evidence type="ECO:0000313" key="11">
    <source>
        <dbReference type="EMBL" id="KAG8230314.1"/>
    </source>
</evidence>
<dbReference type="GO" id="GO:0005886">
    <property type="term" value="C:plasma membrane"/>
    <property type="evidence" value="ECO:0007669"/>
    <property type="project" value="TreeGrafter"/>
</dbReference>
<dbReference type="PRINTS" id="PR00176">
    <property type="entry name" value="NANEUSMPORT"/>
</dbReference>
<comment type="subcellular location">
    <subcellularLocation>
        <location evidence="1">Membrane</location>
        <topology evidence="1">Multi-pass membrane protein</topology>
    </subcellularLocation>
</comment>
<keyword evidence="8" id="KW-0915">Sodium</keyword>
<accession>A0A8K0P462</accession>
<feature type="transmembrane region" description="Helical" evidence="10">
    <location>
        <begin position="172"/>
        <end position="191"/>
    </location>
</feature>
<keyword evidence="6 10" id="KW-1133">Transmembrane helix</keyword>
<dbReference type="EMBL" id="KZ308477">
    <property type="protein sequence ID" value="KAG8230314.1"/>
    <property type="molecule type" value="Genomic_DNA"/>
</dbReference>
<name>A0A8K0P462_LADFU</name>
<organism evidence="11 12">
    <name type="scientific">Ladona fulva</name>
    <name type="common">Scarce chaser dragonfly</name>
    <name type="synonym">Libellula fulva</name>
    <dbReference type="NCBI Taxonomy" id="123851"/>
    <lineage>
        <taxon>Eukaryota</taxon>
        <taxon>Metazoa</taxon>
        <taxon>Ecdysozoa</taxon>
        <taxon>Arthropoda</taxon>
        <taxon>Hexapoda</taxon>
        <taxon>Insecta</taxon>
        <taxon>Pterygota</taxon>
        <taxon>Palaeoptera</taxon>
        <taxon>Odonata</taxon>
        <taxon>Epiprocta</taxon>
        <taxon>Anisoptera</taxon>
        <taxon>Libelluloidea</taxon>
        <taxon>Libellulidae</taxon>
        <taxon>Ladona</taxon>
    </lineage>
</organism>
<dbReference type="Proteomes" id="UP000792457">
    <property type="component" value="Unassembled WGS sequence"/>
</dbReference>
<gene>
    <name evidence="11" type="ORF">J437_LFUL000584</name>
</gene>
<dbReference type="Pfam" id="PF00209">
    <property type="entry name" value="SNF"/>
    <property type="match status" value="3"/>
</dbReference>
<reference evidence="11" key="1">
    <citation type="submission" date="2013-04" db="EMBL/GenBank/DDBJ databases">
        <authorList>
            <person name="Qu J."/>
            <person name="Murali S.C."/>
            <person name="Bandaranaike D."/>
            <person name="Bellair M."/>
            <person name="Blankenburg K."/>
            <person name="Chao H."/>
            <person name="Dinh H."/>
            <person name="Doddapaneni H."/>
            <person name="Downs B."/>
            <person name="Dugan-Rocha S."/>
            <person name="Elkadiri S."/>
            <person name="Gnanaolivu R.D."/>
            <person name="Hernandez B."/>
            <person name="Javaid M."/>
            <person name="Jayaseelan J.C."/>
            <person name="Lee S."/>
            <person name="Li M."/>
            <person name="Ming W."/>
            <person name="Munidasa M."/>
            <person name="Muniz J."/>
            <person name="Nguyen L."/>
            <person name="Ongeri F."/>
            <person name="Osuji N."/>
            <person name="Pu L.-L."/>
            <person name="Puazo M."/>
            <person name="Qu C."/>
            <person name="Quiroz J."/>
            <person name="Raj R."/>
            <person name="Weissenberger G."/>
            <person name="Xin Y."/>
            <person name="Zou X."/>
            <person name="Han Y."/>
            <person name="Richards S."/>
            <person name="Worley K."/>
            <person name="Muzny D."/>
            <person name="Gibbs R."/>
        </authorList>
    </citation>
    <scope>NUCLEOTIDE SEQUENCE</scope>
    <source>
        <strain evidence="11">Sampled in the wild</strain>
    </source>
</reference>
<evidence type="ECO:0000256" key="4">
    <source>
        <dbReference type="ARBA" id="ARBA00022692"/>
    </source>
</evidence>
<feature type="transmembrane region" description="Helical" evidence="10">
    <location>
        <begin position="314"/>
        <end position="333"/>
    </location>
</feature>
<evidence type="ECO:0000256" key="10">
    <source>
        <dbReference type="SAM" id="Phobius"/>
    </source>
</evidence>
<sequence length="582" mass="65845">MWQGSEAQACFIINSFLSLTGVFMIVYICITLLLGIPLIFLEIGLGQFCQQGTVKLWQAVPLFKGVGFVKVFASLLMSIYYPMLMTISMFYFIWSAKDSVPISVCESTSPITTFIDPGGGFGDKCLNDTILHPTQSDGTLFAVYIAFIFLIWSLFCLCLCKSVSSYRLSIYILILPTIACIIAELVNATTIGNDNRGIDMLTTLDWQQLKEPKMWYFATIQMFFSTHAGMGNIVTCAGKMYSKTNAFWIAVSYVFLNLITGIMFVVTVYLWIGQTYISISDIKPEIPEIFVALLFSAILSLVQESERKIKWWHIVMAMSGIGFSLGVLFVLQPNLGILHMLDHYVIGRMVIATTILELIGFGWIYGGDTLYKDFEFVLGQKLNVMWKYLWIIIPVLLLALEIMSLIKLPLDGFENKEDYPWIYGIGWSIYLTTWFIVISIAIRQISNQVDYNFTDRFLSSLKPSIDWGPVDPICRHRWKQWGDQYSLTGRRDFTLSRRGTRDYTHSVRANSCPVIITQSILPSPHLASSSENDTDNNSNEPFTLTAKNGSLNHSSNGPFTLQSNGAIGGRQMPKGRYWRPIH</sequence>
<dbReference type="SUPFAM" id="SSF161070">
    <property type="entry name" value="SNF-like"/>
    <property type="match status" value="1"/>
</dbReference>
<dbReference type="PANTHER" id="PTHR11616:SF240">
    <property type="entry name" value="BLOATED TUBULES, ISOFORM B-RELATED"/>
    <property type="match status" value="1"/>
</dbReference>